<dbReference type="EMBL" id="JAQQAL010000036">
    <property type="protein sequence ID" value="MDC7227975.1"/>
    <property type="molecule type" value="Genomic_DNA"/>
</dbReference>
<comment type="caution">
    <text evidence="1">The sequence shown here is derived from an EMBL/GenBank/DDBJ whole genome shotgun (WGS) entry which is preliminary data.</text>
</comment>
<dbReference type="AlphaFoldDB" id="A0AAJ1MNM5"/>
<sequence length="322" mass="37520">MAVELSHILSDGFGTMSFLLTLLAEYFKIDGKKIGKSVFIKDLDEEISEEEWECAFRSKFERKGPPMPVTTAAYIPTGKMIPVTKYYSTRYIMDLEEVRKRAREHHVTLNVYMSAIYTFAIQELFMEDEKAGLTNRRRPIRLQIPVNLRRDYPTKCLRNFSYLYSPSFKIKEKPYTFEEIIEIISSEIRHERHSGSLEKQISRNLRAEYNPVFKYMPRVLKQGILKTFYNLFARSQYSGVLTNLGDIQLPEGLDNEIESFDIIPCNSPVPGRNTSMFSYRGKLEMNVGSSCDDLRLEDKITAKLKDLSIDFDVIFKRDEPMK</sequence>
<evidence type="ECO:0000313" key="2">
    <source>
        <dbReference type="Proteomes" id="UP001221217"/>
    </source>
</evidence>
<evidence type="ECO:0008006" key="3">
    <source>
        <dbReference type="Google" id="ProtNLM"/>
    </source>
</evidence>
<name>A0AAJ1MNM5_9SPIO</name>
<gene>
    <name evidence="1" type="ORF">PQJ61_14515</name>
</gene>
<reference evidence="1 2" key="1">
    <citation type="submission" date="2022-12" db="EMBL/GenBank/DDBJ databases">
        <title>Metagenome assembled genome from gulf of manar.</title>
        <authorList>
            <person name="Kohli P."/>
            <person name="Pk S."/>
            <person name="Venkata Ramana C."/>
            <person name="Sasikala C."/>
        </authorList>
    </citation>
    <scope>NUCLEOTIDE SEQUENCE [LARGE SCALE GENOMIC DNA]</scope>
    <source>
        <strain evidence="1">JB008</strain>
    </source>
</reference>
<protein>
    <recommendedName>
        <fullName evidence="3">Alcohol acetyltransferase</fullName>
    </recommendedName>
</protein>
<dbReference type="Proteomes" id="UP001221217">
    <property type="component" value="Unassembled WGS sequence"/>
</dbReference>
<evidence type="ECO:0000313" key="1">
    <source>
        <dbReference type="EMBL" id="MDC7227975.1"/>
    </source>
</evidence>
<accession>A0AAJ1MNM5</accession>
<organism evidence="1 2">
    <name type="scientific">Candidatus Thalassospirochaeta sargassi</name>
    <dbReference type="NCBI Taxonomy" id="3119039"/>
    <lineage>
        <taxon>Bacteria</taxon>
        <taxon>Pseudomonadati</taxon>
        <taxon>Spirochaetota</taxon>
        <taxon>Spirochaetia</taxon>
        <taxon>Spirochaetales</taxon>
        <taxon>Spirochaetaceae</taxon>
        <taxon>Candidatus Thalassospirochaeta</taxon>
    </lineage>
</organism>
<proteinExistence type="predicted"/>